<sequence>MVKMIDVAKLANVSTATVSRVLRNPESVKETTREKVLRSIAELNYQPNVLARHFRRSKTNTILVIVPNIENTIFSQMVQGIEAAAAQNNFRVLLGNTNRNVDKEYDFLNLLRQRQVDGMILLSGKIDNQTLNELVEQYPVVLVSEYLEGVDITTVCIDNVTCGRIAAEHLIKLGHKRIAHISGSKGTLLSRDRLIGYLQAITHSGLKLDDRLIREGDFSFESGYKQMQELLRLENRPTAVFASSDEMAMGVIKATKDQGLKVPGELAVVGFDNIRFSSIFDPGITTVAQPAIEMGNTSMELLLQHLNDPSFQHKKIMLKSELVIRESCGWNVKGKVE</sequence>
<keyword evidence="2 5" id="KW-0238">DNA-binding</keyword>
<dbReference type="CDD" id="cd06284">
    <property type="entry name" value="PBP1_LacI-like"/>
    <property type="match status" value="1"/>
</dbReference>
<dbReference type="SUPFAM" id="SSF47413">
    <property type="entry name" value="lambda repressor-like DNA-binding domains"/>
    <property type="match status" value="1"/>
</dbReference>
<keyword evidence="3" id="KW-0804">Transcription</keyword>
<feature type="domain" description="HTH lacI-type" evidence="4">
    <location>
        <begin position="2"/>
        <end position="56"/>
    </location>
</feature>
<dbReference type="InterPro" id="IPR046335">
    <property type="entry name" value="LacI/GalR-like_sensor"/>
</dbReference>
<evidence type="ECO:0000313" key="5">
    <source>
        <dbReference type="EMBL" id="MEW9503195.1"/>
    </source>
</evidence>
<keyword evidence="6" id="KW-1185">Reference proteome</keyword>
<proteinExistence type="predicted"/>
<dbReference type="RefSeq" id="WP_367780684.1">
    <property type="nucleotide sequence ID" value="NZ_JBFMIA010000026.1"/>
</dbReference>
<dbReference type="Pfam" id="PF13377">
    <property type="entry name" value="Peripla_BP_3"/>
    <property type="match status" value="1"/>
</dbReference>
<dbReference type="InterPro" id="IPR000843">
    <property type="entry name" value="HTH_LacI"/>
</dbReference>
<organism evidence="5 6">
    <name type="scientific">Jeotgalibacillus marinus</name>
    <dbReference type="NCBI Taxonomy" id="86667"/>
    <lineage>
        <taxon>Bacteria</taxon>
        <taxon>Bacillati</taxon>
        <taxon>Bacillota</taxon>
        <taxon>Bacilli</taxon>
        <taxon>Bacillales</taxon>
        <taxon>Caryophanaceae</taxon>
        <taxon>Jeotgalibacillus</taxon>
    </lineage>
</organism>
<keyword evidence="1" id="KW-0805">Transcription regulation</keyword>
<comment type="caution">
    <text evidence="5">The sequence shown here is derived from an EMBL/GenBank/DDBJ whole genome shotgun (WGS) entry which is preliminary data.</text>
</comment>
<reference evidence="5 6" key="1">
    <citation type="journal article" date="1979" name="Int. J. Syst. Evol. Microbiol.">
        <title>Bacillus globisporus subsp. marinus subsp. nov.</title>
        <authorList>
            <person name="Liu H."/>
        </authorList>
    </citation>
    <scope>NUCLEOTIDE SEQUENCE [LARGE SCALE GENOMIC DNA]</scope>
    <source>
        <strain evidence="5 6">DSM 1297</strain>
    </source>
</reference>
<evidence type="ECO:0000256" key="2">
    <source>
        <dbReference type="ARBA" id="ARBA00023125"/>
    </source>
</evidence>
<evidence type="ECO:0000313" key="6">
    <source>
        <dbReference type="Proteomes" id="UP001556040"/>
    </source>
</evidence>
<dbReference type="Gene3D" id="1.10.260.40">
    <property type="entry name" value="lambda repressor-like DNA-binding domains"/>
    <property type="match status" value="1"/>
</dbReference>
<protein>
    <submittedName>
        <fullName evidence="5">LacI family DNA-binding transcriptional regulator</fullName>
    </submittedName>
</protein>
<gene>
    <name evidence="5" type="ORF">AB1471_15565</name>
</gene>
<dbReference type="SMART" id="SM00354">
    <property type="entry name" value="HTH_LACI"/>
    <property type="match status" value="1"/>
</dbReference>
<evidence type="ECO:0000256" key="1">
    <source>
        <dbReference type="ARBA" id="ARBA00023015"/>
    </source>
</evidence>
<dbReference type="SUPFAM" id="SSF53822">
    <property type="entry name" value="Periplasmic binding protein-like I"/>
    <property type="match status" value="1"/>
</dbReference>
<evidence type="ECO:0000259" key="4">
    <source>
        <dbReference type="PROSITE" id="PS50932"/>
    </source>
</evidence>
<dbReference type="EMBL" id="JBFMIA010000026">
    <property type="protein sequence ID" value="MEW9503195.1"/>
    <property type="molecule type" value="Genomic_DNA"/>
</dbReference>
<dbReference type="PANTHER" id="PTHR30146:SF109">
    <property type="entry name" value="HTH-TYPE TRANSCRIPTIONAL REGULATOR GALS"/>
    <property type="match status" value="1"/>
</dbReference>
<dbReference type="Proteomes" id="UP001556040">
    <property type="component" value="Unassembled WGS sequence"/>
</dbReference>
<dbReference type="Gene3D" id="3.40.50.2300">
    <property type="match status" value="2"/>
</dbReference>
<evidence type="ECO:0000256" key="3">
    <source>
        <dbReference type="ARBA" id="ARBA00023163"/>
    </source>
</evidence>
<accession>A0ABV3Q753</accession>
<dbReference type="GO" id="GO:0003677">
    <property type="term" value="F:DNA binding"/>
    <property type="evidence" value="ECO:0007669"/>
    <property type="project" value="UniProtKB-KW"/>
</dbReference>
<dbReference type="PANTHER" id="PTHR30146">
    <property type="entry name" value="LACI-RELATED TRANSCRIPTIONAL REPRESSOR"/>
    <property type="match status" value="1"/>
</dbReference>
<dbReference type="PROSITE" id="PS50932">
    <property type="entry name" value="HTH_LACI_2"/>
    <property type="match status" value="1"/>
</dbReference>
<dbReference type="PROSITE" id="PS00356">
    <property type="entry name" value="HTH_LACI_1"/>
    <property type="match status" value="1"/>
</dbReference>
<dbReference type="InterPro" id="IPR010982">
    <property type="entry name" value="Lambda_DNA-bd_dom_sf"/>
</dbReference>
<dbReference type="InterPro" id="IPR028082">
    <property type="entry name" value="Peripla_BP_I"/>
</dbReference>
<dbReference type="CDD" id="cd01392">
    <property type="entry name" value="HTH_LacI"/>
    <property type="match status" value="1"/>
</dbReference>
<name>A0ABV3Q753_9BACL</name>
<dbReference type="Pfam" id="PF00356">
    <property type="entry name" value="LacI"/>
    <property type="match status" value="1"/>
</dbReference>